<evidence type="ECO:0000256" key="1">
    <source>
        <dbReference type="ARBA" id="ARBA00005189"/>
    </source>
</evidence>
<dbReference type="GO" id="GO:0006654">
    <property type="term" value="P:phosphatidic acid biosynthetic process"/>
    <property type="evidence" value="ECO:0007669"/>
    <property type="project" value="TreeGrafter"/>
</dbReference>
<name>A0A9X2RIU5_9PROT</name>
<proteinExistence type="predicted"/>
<keyword evidence="3 6" id="KW-0012">Acyltransferase</keyword>
<keyword evidence="7" id="KW-1185">Reference proteome</keyword>
<feature type="region of interest" description="Disordered" evidence="4">
    <location>
        <begin position="1"/>
        <end position="21"/>
    </location>
</feature>
<evidence type="ECO:0000256" key="3">
    <source>
        <dbReference type="ARBA" id="ARBA00023315"/>
    </source>
</evidence>
<dbReference type="SMART" id="SM00563">
    <property type="entry name" value="PlsC"/>
    <property type="match status" value="1"/>
</dbReference>
<evidence type="ECO:0000256" key="2">
    <source>
        <dbReference type="ARBA" id="ARBA00022679"/>
    </source>
</evidence>
<gene>
    <name evidence="6" type="ORF">NOG11_01050</name>
</gene>
<dbReference type="PANTHER" id="PTHR10434:SF11">
    <property type="entry name" value="1-ACYL-SN-GLYCEROL-3-PHOSPHATE ACYLTRANSFERASE"/>
    <property type="match status" value="1"/>
</dbReference>
<comment type="caution">
    <text evidence="6">The sequence shown here is derived from an EMBL/GenBank/DDBJ whole genome shotgun (WGS) entry which is preliminary data.</text>
</comment>
<evidence type="ECO:0000313" key="7">
    <source>
        <dbReference type="Proteomes" id="UP001142610"/>
    </source>
</evidence>
<dbReference type="SUPFAM" id="SSF69593">
    <property type="entry name" value="Glycerol-3-phosphate (1)-acyltransferase"/>
    <property type="match status" value="1"/>
</dbReference>
<reference evidence="6" key="1">
    <citation type="submission" date="2022-07" db="EMBL/GenBank/DDBJ databases">
        <title>Parvularcula maris sp. nov., an algicidal bacterium isolated from seawater.</title>
        <authorList>
            <person name="Li F."/>
        </authorList>
    </citation>
    <scope>NUCLEOTIDE SEQUENCE</scope>
    <source>
        <strain evidence="6">BGMRC 0090</strain>
    </source>
</reference>
<evidence type="ECO:0000313" key="6">
    <source>
        <dbReference type="EMBL" id="MCQ8183963.1"/>
    </source>
</evidence>
<dbReference type="CDD" id="cd07986">
    <property type="entry name" value="LPLAT_ACT14924-like"/>
    <property type="match status" value="1"/>
</dbReference>
<dbReference type="AlphaFoldDB" id="A0A9X2RIU5"/>
<dbReference type="EMBL" id="JANIBC010000001">
    <property type="protein sequence ID" value="MCQ8183963.1"/>
    <property type="molecule type" value="Genomic_DNA"/>
</dbReference>
<organism evidence="6 7">
    <name type="scientific">Parvularcula maris</name>
    <dbReference type="NCBI Taxonomy" id="2965077"/>
    <lineage>
        <taxon>Bacteria</taxon>
        <taxon>Pseudomonadati</taxon>
        <taxon>Pseudomonadota</taxon>
        <taxon>Alphaproteobacteria</taxon>
        <taxon>Parvularculales</taxon>
        <taxon>Parvularculaceae</taxon>
        <taxon>Parvularcula</taxon>
    </lineage>
</organism>
<dbReference type="InterPro" id="IPR002123">
    <property type="entry name" value="Plipid/glycerol_acylTrfase"/>
</dbReference>
<keyword evidence="2" id="KW-0808">Transferase</keyword>
<protein>
    <submittedName>
        <fullName evidence="6">Lysophospholipid acyltransferase family protein</fullName>
    </submittedName>
</protein>
<comment type="pathway">
    <text evidence="1">Lipid metabolism.</text>
</comment>
<dbReference type="InterPro" id="IPR045746">
    <property type="entry name" value="ACT14924-like_Acyltransf_dom"/>
</dbReference>
<feature type="domain" description="Phospholipid/glycerol acyltransferase" evidence="5">
    <location>
        <begin position="137"/>
        <end position="260"/>
    </location>
</feature>
<dbReference type="GO" id="GO:0003841">
    <property type="term" value="F:1-acylglycerol-3-phosphate O-acyltransferase activity"/>
    <property type="evidence" value="ECO:0007669"/>
    <property type="project" value="TreeGrafter"/>
</dbReference>
<feature type="compositionally biased region" description="Basic and acidic residues" evidence="4">
    <location>
        <begin position="1"/>
        <end position="11"/>
    </location>
</feature>
<dbReference type="PANTHER" id="PTHR10434">
    <property type="entry name" value="1-ACYL-SN-GLYCEROL-3-PHOSPHATE ACYLTRANSFERASE"/>
    <property type="match status" value="1"/>
</dbReference>
<sequence length="340" mass="39110">MDAETTPKDAEPIDATMLGSDAKPLDVEGSELDRQIYEWQSTSPYYVRPPTDTGHLSRHQHIVDQLIRERAIKLSQSTFWPLYRLTLNGLLDYGKAKKMVDEAGRMPPREAFAYASDMIGMKLEVQGIENIPKEGACIIAANHPTGIADGLALHDVVEQVRDDPIVFVNADAIRLNPLLTEKLIPVEWRDNKKSRAKSRETLKATKKAFDEERSIILFPSGRLAYMNDDKELIERPWMSTVANLPKRYKCPVIPVHLKSRNSWLYYWFNNIDDELRNMTLFHELLNKKGQTFDFHIGRPIQPEEMLDDDQEAAKELQRYVCSGVREGLTLEEWRRRKGSS</sequence>
<dbReference type="Pfam" id="PF01553">
    <property type="entry name" value="Acyltransferase"/>
    <property type="match status" value="1"/>
</dbReference>
<dbReference type="RefSeq" id="WP_256617767.1">
    <property type="nucleotide sequence ID" value="NZ_JANIBC010000001.1"/>
</dbReference>
<dbReference type="Proteomes" id="UP001142610">
    <property type="component" value="Unassembled WGS sequence"/>
</dbReference>
<evidence type="ECO:0000259" key="5">
    <source>
        <dbReference type="SMART" id="SM00563"/>
    </source>
</evidence>
<accession>A0A9X2RIU5</accession>
<evidence type="ECO:0000256" key="4">
    <source>
        <dbReference type="SAM" id="MobiDB-lite"/>
    </source>
</evidence>